<proteinExistence type="inferred from homology"/>
<dbReference type="InterPro" id="IPR052038">
    <property type="entry name" value="Type-VII_TA_antitoxin"/>
</dbReference>
<keyword evidence="4" id="KW-0548">Nucleotidyltransferase</keyword>
<dbReference type="PANTHER" id="PTHR33571">
    <property type="entry name" value="SSL8005 PROTEIN"/>
    <property type="match status" value="1"/>
</dbReference>
<organism evidence="11 12">
    <name type="scientific">Roseofilum acuticapitatum BLCC-M154</name>
    <dbReference type="NCBI Taxonomy" id="3022444"/>
    <lineage>
        <taxon>Bacteria</taxon>
        <taxon>Bacillati</taxon>
        <taxon>Cyanobacteriota</taxon>
        <taxon>Cyanophyceae</taxon>
        <taxon>Desertifilales</taxon>
        <taxon>Desertifilaceae</taxon>
        <taxon>Roseofilum</taxon>
        <taxon>Roseofilum acuticapitatum</taxon>
    </lineage>
</organism>
<keyword evidence="5" id="KW-0479">Metal-binding</keyword>
<keyword evidence="12" id="KW-1185">Reference proteome</keyword>
<dbReference type="InterPro" id="IPR043519">
    <property type="entry name" value="NT_sf"/>
</dbReference>
<dbReference type="Pfam" id="PF01909">
    <property type="entry name" value="NTP_transf_2"/>
    <property type="match status" value="1"/>
</dbReference>
<evidence type="ECO:0000256" key="8">
    <source>
        <dbReference type="ARBA" id="ARBA00022842"/>
    </source>
</evidence>
<dbReference type="Gene3D" id="3.30.460.10">
    <property type="entry name" value="Beta Polymerase, domain 2"/>
    <property type="match status" value="1"/>
</dbReference>
<dbReference type="PANTHER" id="PTHR33571:SF12">
    <property type="entry name" value="BSL3053 PROTEIN"/>
    <property type="match status" value="1"/>
</dbReference>
<evidence type="ECO:0000259" key="10">
    <source>
        <dbReference type="Pfam" id="PF01909"/>
    </source>
</evidence>
<comment type="caution">
    <text evidence="11">The sequence shown here is derived from an EMBL/GenBank/DDBJ whole genome shotgun (WGS) entry which is preliminary data.</text>
</comment>
<evidence type="ECO:0000256" key="1">
    <source>
        <dbReference type="ARBA" id="ARBA00001946"/>
    </source>
</evidence>
<evidence type="ECO:0000313" key="11">
    <source>
        <dbReference type="EMBL" id="MDJ1170332.1"/>
    </source>
</evidence>
<name>A0ABT7AUT1_9CYAN</name>
<evidence type="ECO:0000256" key="7">
    <source>
        <dbReference type="ARBA" id="ARBA00022840"/>
    </source>
</evidence>
<evidence type="ECO:0000256" key="3">
    <source>
        <dbReference type="ARBA" id="ARBA00022679"/>
    </source>
</evidence>
<feature type="domain" description="Polymerase nucleotidyl transferase" evidence="10">
    <location>
        <begin position="19"/>
        <end position="94"/>
    </location>
</feature>
<protein>
    <submittedName>
        <fullName evidence="11">Nucleotidyltransferase domain-containing protein</fullName>
    </submittedName>
</protein>
<evidence type="ECO:0000256" key="5">
    <source>
        <dbReference type="ARBA" id="ARBA00022723"/>
    </source>
</evidence>
<comment type="cofactor">
    <cofactor evidence="1">
        <name>Mg(2+)</name>
        <dbReference type="ChEBI" id="CHEBI:18420"/>
    </cofactor>
</comment>
<dbReference type="RefSeq" id="WP_283754090.1">
    <property type="nucleotide sequence ID" value="NZ_JAQOSP010000087.1"/>
</dbReference>
<gene>
    <name evidence="11" type="ORF">PMG71_12910</name>
</gene>
<evidence type="ECO:0000313" key="12">
    <source>
        <dbReference type="Proteomes" id="UP001235303"/>
    </source>
</evidence>
<keyword evidence="8" id="KW-0460">Magnesium</keyword>
<comment type="similarity">
    <text evidence="9">Belongs to the MntA antitoxin family.</text>
</comment>
<sequence>MINTDLLYQRLDITPAQLLEFCQKSHIIELALFGSILRDDFQSDSDVDVLVTFAPEAKVSLLQFIGMEQDLEDLLHRKVDLVQKSAVEKDYNCIRRRAILESYQVLYGARSLISS</sequence>
<reference evidence="11 12" key="1">
    <citation type="submission" date="2023-01" db="EMBL/GenBank/DDBJ databases">
        <title>Novel diversity within Roseofilum (Cyanobacteria; Desertifilaceae) from marine benthic mats with descriptions of four novel species.</title>
        <authorList>
            <person name="Wang Y."/>
            <person name="Berthold D.E."/>
            <person name="Hu J."/>
            <person name="Lefler F.W."/>
            <person name="Laughinghouse H.D. IV."/>
        </authorList>
    </citation>
    <scope>NUCLEOTIDE SEQUENCE [LARGE SCALE GENOMIC DNA]</scope>
    <source>
        <strain evidence="11 12">BLCC-M154</strain>
    </source>
</reference>
<dbReference type="CDD" id="cd05403">
    <property type="entry name" value="NT_KNTase_like"/>
    <property type="match status" value="1"/>
</dbReference>
<accession>A0ABT7AUT1</accession>
<evidence type="ECO:0000256" key="4">
    <source>
        <dbReference type="ARBA" id="ARBA00022695"/>
    </source>
</evidence>
<dbReference type="SUPFAM" id="SSF81301">
    <property type="entry name" value="Nucleotidyltransferase"/>
    <property type="match status" value="1"/>
</dbReference>
<evidence type="ECO:0000256" key="6">
    <source>
        <dbReference type="ARBA" id="ARBA00022741"/>
    </source>
</evidence>
<keyword evidence="2" id="KW-1277">Toxin-antitoxin system</keyword>
<keyword evidence="6" id="KW-0547">Nucleotide-binding</keyword>
<evidence type="ECO:0000256" key="9">
    <source>
        <dbReference type="ARBA" id="ARBA00038276"/>
    </source>
</evidence>
<dbReference type="InterPro" id="IPR002934">
    <property type="entry name" value="Polymerase_NTP_transf_dom"/>
</dbReference>
<evidence type="ECO:0000256" key="2">
    <source>
        <dbReference type="ARBA" id="ARBA00022649"/>
    </source>
</evidence>
<dbReference type="EMBL" id="JAQOSP010000087">
    <property type="protein sequence ID" value="MDJ1170332.1"/>
    <property type="molecule type" value="Genomic_DNA"/>
</dbReference>
<keyword evidence="7" id="KW-0067">ATP-binding</keyword>
<dbReference type="Proteomes" id="UP001235303">
    <property type="component" value="Unassembled WGS sequence"/>
</dbReference>
<keyword evidence="3" id="KW-0808">Transferase</keyword>